<dbReference type="GO" id="GO:0009395">
    <property type="term" value="P:phospholipid catabolic process"/>
    <property type="evidence" value="ECO:0007669"/>
    <property type="project" value="TreeGrafter"/>
</dbReference>
<dbReference type="InterPro" id="IPR017850">
    <property type="entry name" value="Alkaline_phosphatase_core_sf"/>
</dbReference>
<feature type="chain" id="PRO_5012417858" description="Phosphoesterase-domain-containing protein" evidence="2">
    <location>
        <begin position="23"/>
        <end position="283"/>
    </location>
</feature>
<protein>
    <recommendedName>
        <fullName evidence="5">Phosphoesterase-domain-containing protein</fullName>
    </recommendedName>
</protein>
<reference evidence="3 4" key="1">
    <citation type="submission" date="2016-07" db="EMBL/GenBank/DDBJ databases">
        <title>Pervasive Adenine N6-methylation of Active Genes in Fungi.</title>
        <authorList>
            <consortium name="DOE Joint Genome Institute"/>
            <person name="Mondo S.J."/>
            <person name="Dannebaum R.O."/>
            <person name="Kuo R.C."/>
            <person name="Labutti K."/>
            <person name="Haridas S."/>
            <person name="Kuo A."/>
            <person name="Salamov A."/>
            <person name="Ahrendt S.R."/>
            <person name="Lipzen A."/>
            <person name="Sullivan W."/>
            <person name="Andreopoulos W.B."/>
            <person name="Clum A."/>
            <person name="Lindquist E."/>
            <person name="Daum C."/>
            <person name="Ramamoorthy G.K."/>
            <person name="Gryganskyi A."/>
            <person name="Culley D."/>
            <person name="Magnuson J.K."/>
            <person name="James T.Y."/>
            <person name="O'Malley M.A."/>
            <person name="Stajich J.E."/>
            <person name="Spatafora J.W."/>
            <person name="Visel A."/>
            <person name="Grigoriev I.V."/>
        </authorList>
    </citation>
    <scope>NUCLEOTIDE SEQUENCE [LARGE SCALE GENOMIC DNA]</scope>
    <source>
        <strain evidence="3 4">JEL800</strain>
    </source>
</reference>
<dbReference type="PANTHER" id="PTHR31956">
    <property type="entry name" value="NON-SPECIFIC PHOSPHOLIPASE C4-RELATED"/>
    <property type="match status" value="1"/>
</dbReference>
<comment type="caution">
    <text evidence="3">The sequence shown here is derived from an EMBL/GenBank/DDBJ whole genome shotgun (WGS) entry which is preliminary data.</text>
</comment>
<gene>
    <name evidence="3" type="ORF">BCR33DRAFT_838708</name>
</gene>
<keyword evidence="1" id="KW-0378">Hydrolase</keyword>
<sequence length="283" mass="31289">MFAIKAAAALAFFLCFLTVVHAGACGIQNYMVIVFENEDASNVLQDDYFRYLANRGLLLNNYHGVDHPSQPNYIAMVAGSRNGILSDSSKDTDANSVADLLEAKGLSWKAYNEGYPGNCHAGSKKGRYVRKHNPFISFTNIRNNAKRCARIVDASQLDKDAAAGRLPNYMFFTPDMVNDMHDSDIGTASNWLQNFLEPKFQNPAYANTLFHITFDESYDKQDEVNQIYSVLVGKGIDGIQNGGVDNSDYDHYSGLRLVENIFGLGNLGKHDAEVTPVSLACMN</sequence>
<dbReference type="InterPro" id="IPR007312">
    <property type="entry name" value="Phosphoesterase"/>
</dbReference>
<accession>A0A1Y2BEF4</accession>
<evidence type="ECO:0000313" key="4">
    <source>
        <dbReference type="Proteomes" id="UP000193642"/>
    </source>
</evidence>
<evidence type="ECO:0000256" key="2">
    <source>
        <dbReference type="SAM" id="SignalP"/>
    </source>
</evidence>
<keyword evidence="4" id="KW-1185">Reference proteome</keyword>
<evidence type="ECO:0000313" key="3">
    <source>
        <dbReference type="EMBL" id="ORY33213.1"/>
    </source>
</evidence>
<dbReference type="PANTHER" id="PTHR31956:SF8">
    <property type="entry name" value="ACID PHOSPHATASE PHOA (AFU_ORTHOLOGUE AFUA_1G03570)"/>
    <property type="match status" value="1"/>
</dbReference>
<dbReference type="GO" id="GO:0016788">
    <property type="term" value="F:hydrolase activity, acting on ester bonds"/>
    <property type="evidence" value="ECO:0007669"/>
    <property type="project" value="InterPro"/>
</dbReference>
<dbReference type="STRING" id="329046.A0A1Y2BEF4"/>
<name>A0A1Y2BEF4_9FUNG</name>
<evidence type="ECO:0008006" key="5">
    <source>
        <dbReference type="Google" id="ProtNLM"/>
    </source>
</evidence>
<dbReference type="OrthoDB" id="5135119at2759"/>
<dbReference type="Proteomes" id="UP000193642">
    <property type="component" value="Unassembled WGS sequence"/>
</dbReference>
<organism evidence="3 4">
    <name type="scientific">Rhizoclosmatium globosum</name>
    <dbReference type="NCBI Taxonomy" id="329046"/>
    <lineage>
        <taxon>Eukaryota</taxon>
        <taxon>Fungi</taxon>
        <taxon>Fungi incertae sedis</taxon>
        <taxon>Chytridiomycota</taxon>
        <taxon>Chytridiomycota incertae sedis</taxon>
        <taxon>Chytridiomycetes</taxon>
        <taxon>Chytridiales</taxon>
        <taxon>Chytriomycetaceae</taxon>
        <taxon>Rhizoclosmatium</taxon>
    </lineage>
</organism>
<keyword evidence="2" id="KW-0732">Signal</keyword>
<dbReference type="Gene3D" id="3.40.720.10">
    <property type="entry name" value="Alkaline Phosphatase, subunit A"/>
    <property type="match status" value="1"/>
</dbReference>
<evidence type="ECO:0000256" key="1">
    <source>
        <dbReference type="ARBA" id="ARBA00022801"/>
    </source>
</evidence>
<dbReference type="AlphaFoldDB" id="A0A1Y2BEF4"/>
<dbReference type="EMBL" id="MCGO01000068">
    <property type="protein sequence ID" value="ORY33213.1"/>
    <property type="molecule type" value="Genomic_DNA"/>
</dbReference>
<dbReference type="Pfam" id="PF04185">
    <property type="entry name" value="Phosphoesterase"/>
    <property type="match status" value="1"/>
</dbReference>
<proteinExistence type="predicted"/>
<feature type="signal peptide" evidence="2">
    <location>
        <begin position="1"/>
        <end position="22"/>
    </location>
</feature>